<feature type="compositionally biased region" description="Basic and acidic residues" evidence="1">
    <location>
        <begin position="21"/>
        <end position="33"/>
    </location>
</feature>
<reference evidence="2" key="3">
    <citation type="submission" date="2022-06" db="UniProtKB">
        <authorList>
            <consortium name="EnsemblPlants"/>
        </authorList>
    </citation>
    <scope>IDENTIFICATION</scope>
</reference>
<feature type="region of interest" description="Disordered" evidence="1">
    <location>
        <begin position="21"/>
        <end position="55"/>
    </location>
</feature>
<name>A0A8R7QZT6_TRIUA</name>
<dbReference type="AlphaFoldDB" id="A0A8R7QZT6"/>
<protein>
    <submittedName>
        <fullName evidence="2">Uncharacterized protein</fullName>
    </submittedName>
</protein>
<evidence type="ECO:0000313" key="3">
    <source>
        <dbReference type="Proteomes" id="UP000015106"/>
    </source>
</evidence>
<dbReference type="Gramene" id="TuG1812G0700002449.01.T01">
    <property type="protein sequence ID" value="TuG1812G0700002449.01.T01.cds275968"/>
    <property type="gene ID" value="TuG1812G0700002449.01"/>
</dbReference>
<reference evidence="2" key="2">
    <citation type="submission" date="2018-03" db="EMBL/GenBank/DDBJ databases">
        <title>The Triticum urartu genome reveals the dynamic nature of wheat genome evolution.</title>
        <authorList>
            <person name="Ling H."/>
            <person name="Ma B."/>
            <person name="Shi X."/>
            <person name="Liu H."/>
            <person name="Dong L."/>
            <person name="Sun H."/>
            <person name="Cao Y."/>
            <person name="Gao Q."/>
            <person name="Zheng S."/>
            <person name="Li Y."/>
            <person name="Yu Y."/>
            <person name="Du H."/>
            <person name="Qi M."/>
            <person name="Li Y."/>
            <person name="Yu H."/>
            <person name="Cui Y."/>
            <person name="Wang N."/>
            <person name="Chen C."/>
            <person name="Wu H."/>
            <person name="Zhao Y."/>
            <person name="Zhang J."/>
            <person name="Li Y."/>
            <person name="Zhou W."/>
            <person name="Zhang B."/>
            <person name="Hu W."/>
            <person name="Eijk M."/>
            <person name="Tang J."/>
            <person name="Witsenboer H."/>
            <person name="Zhao S."/>
            <person name="Li Z."/>
            <person name="Zhang A."/>
            <person name="Wang D."/>
            <person name="Liang C."/>
        </authorList>
    </citation>
    <scope>NUCLEOTIDE SEQUENCE [LARGE SCALE GENOMIC DNA]</scope>
    <source>
        <strain evidence="2">cv. G1812</strain>
    </source>
</reference>
<evidence type="ECO:0000256" key="1">
    <source>
        <dbReference type="SAM" id="MobiDB-lite"/>
    </source>
</evidence>
<reference evidence="3" key="1">
    <citation type="journal article" date="2013" name="Nature">
        <title>Draft genome of the wheat A-genome progenitor Triticum urartu.</title>
        <authorList>
            <person name="Ling H.Q."/>
            <person name="Zhao S."/>
            <person name="Liu D."/>
            <person name="Wang J."/>
            <person name="Sun H."/>
            <person name="Zhang C."/>
            <person name="Fan H."/>
            <person name="Li D."/>
            <person name="Dong L."/>
            <person name="Tao Y."/>
            <person name="Gao C."/>
            <person name="Wu H."/>
            <person name="Li Y."/>
            <person name="Cui Y."/>
            <person name="Guo X."/>
            <person name="Zheng S."/>
            <person name="Wang B."/>
            <person name="Yu K."/>
            <person name="Liang Q."/>
            <person name="Yang W."/>
            <person name="Lou X."/>
            <person name="Chen J."/>
            <person name="Feng M."/>
            <person name="Jian J."/>
            <person name="Zhang X."/>
            <person name="Luo G."/>
            <person name="Jiang Y."/>
            <person name="Liu J."/>
            <person name="Wang Z."/>
            <person name="Sha Y."/>
            <person name="Zhang B."/>
            <person name="Wu H."/>
            <person name="Tang D."/>
            <person name="Shen Q."/>
            <person name="Xue P."/>
            <person name="Zou S."/>
            <person name="Wang X."/>
            <person name="Liu X."/>
            <person name="Wang F."/>
            <person name="Yang Y."/>
            <person name="An X."/>
            <person name="Dong Z."/>
            <person name="Zhang K."/>
            <person name="Zhang X."/>
            <person name="Luo M.C."/>
            <person name="Dvorak J."/>
            <person name="Tong Y."/>
            <person name="Wang J."/>
            <person name="Yang H."/>
            <person name="Li Z."/>
            <person name="Wang D."/>
            <person name="Zhang A."/>
            <person name="Wang J."/>
        </authorList>
    </citation>
    <scope>NUCLEOTIDE SEQUENCE</scope>
    <source>
        <strain evidence="3">cv. G1812</strain>
    </source>
</reference>
<dbReference type="EnsemblPlants" id="TuG1812G0700002449.01.T01">
    <property type="protein sequence ID" value="TuG1812G0700002449.01.T01.cds275968"/>
    <property type="gene ID" value="TuG1812G0700002449.01"/>
</dbReference>
<keyword evidence="3" id="KW-1185">Reference proteome</keyword>
<sequence length="55" mass="6307">MEQLDGREISIVTVGQVSKDEYSPVMEGKDEHSPVQTQVKQKRKENNFLSLLNMD</sequence>
<proteinExistence type="predicted"/>
<dbReference type="Proteomes" id="UP000015106">
    <property type="component" value="Chromosome 7"/>
</dbReference>
<accession>A0A8R7QZT6</accession>
<organism evidence="2 3">
    <name type="scientific">Triticum urartu</name>
    <name type="common">Red wild einkorn</name>
    <name type="synonym">Crithodium urartu</name>
    <dbReference type="NCBI Taxonomy" id="4572"/>
    <lineage>
        <taxon>Eukaryota</taxon>
        <taxon>Viridiplantae</taxon>
        <taxon>Streptophyta</taxon>
        <taxon>Embryophyta</taxon>
        <taxon>Tracheophyta</taxon>
        <taxon>Spermatophyta</taxon>
        <taxon>Magnoliopsida</taxon>
        <taxon>Liliopsida</taxon>
        <taxon>Poales</taxon>
        <taxon>Poaceae</taxon>
        <taxon>BOP clade</taxon>
        <taxon>Pooideae</taxon>
        <taxon>Triticodae</taxon>
        <taxon>Triticeae</taxon>
        <taxon>Triticinae</taxon>
        <taxon>Triticum</taxon>
    </lineage>
</organism>
<evidence type="ECO:0000313" key="2">
    <source>
        <dbReference type="EnsemblPlants" id="TuG1812G0700002449.01.T01.cds275968"/>
    </source>
</evidence>